<dbReference type="AlphaFoldDB" id="A0A4Q9MF49"/>
<reference evidence="1" key="1">
    <citation type="submission" date="2019-01" db="EMBL/GenBank/DDBJ databases">
        <title>Draft genome sequences of three monokaryotic isolates of the white-rot basidiomycete fungus Dichomitus squalens.</title>
        <authorList>
            <consortium name="DOE Joint Genome Institute"/>
            <person name="Lopez S.C."/>
            <person name="Andreopoulos B."/>
            <person name="Pangilinan J."/>
            <person name="Lipzen A."/>
            <person name="Riley R."/>
            <person name="Ahrendt S."/>
            <person name="Ng V."/>
            <person name="Barry K."/>
            <person name="Daum C."/>
            <person name="Grigoriev I.V."/>
            <person name="Hilden K.S."/>
            <person name="Makela M.R."/>
            <person name="de Vries R.P."/>
        </authorList>
    </citation>
    <scope>NUCLEOTIDE SEQUENCE [LARGE SCALE GENOMIC DNA]</scope>
    <source>
        <strain evidence="1">OM18370.1</strain>
    </source>
</reference>
<gene>
    <name evidence="1" type="ORF">BD311DRAFT_539227</name>
</gene>
<protein>
    <submittedName>
        <fullName evidence="1">Uncharacterized protein</fullName>
    </submittedName>
</protein>
<evidence type="ECO:0000313" key="1">
    <source>
        <dbReference type="EMBL" id="TBU24702.1"/>
    </source>
</evidence>
<organism evidence="1">
    <name type="scientific">Dichomitus squalens</name>
    <dbReference type="NCBI Taxonomy" id="114155"/>
    <lineage>
        <taxon>Eukaryota</taxon>
        <taxon>Fungi</taxon>
        <taxon>Dikarya</taxon>
        <taxon>Basidiomycota</taxon>
        <taxon>Agaricomycotina</taxon>
        <taxon>Agaricomycetes</taxon>
        <taxon>Polyporales</taxon>
        <taxon>Polyporaceae</taxon>
        <taxon>Dichomitus</taxon>
    </lineage>
</organism>
<name>A0A4Q9MF49_9APHY</name>
<dbReference type="Proteomes" id="UP000292957">
    <property type="component" value="Unassembled WGS sequence"/>
</dbReference>
<proteinExistence type="predicted"/>
<sequence>MFYYLGCLAFSARDAIPVSARQAPFRRYVLLPFFSLFRPDSMHAYCIISHLLSLLTFHASTPLPRWRLYRTYASQHPHPLVLLVLLLYRYRHPTQCPSLFPHDILYYTYASQPTWHPTYQYIRITRTLSCACLRTYRTRNRHWKPQPQLVRNFQKRRRANRLS</sequence>
<dbReference type="EMBL" id="ML143474">
    <property type="protein sequence ID" value="TBU24702.1"/>
    <property type="molecule type" value="Genomic_DNA"/>
</dbReference>
<accession>A0A4Q9MF49</accession>